<reference evidence="2 3" key="1">
    <citation type="submission" date="2019-03" db="EMBL/GenBank/DDBJ databases">
        <title>Algoriphagus sp. nov, a new strain isolated from root system soil of mangrove plant Kandelia.</title>
        <authorList>
            <person name="Yin Q."/>
            <person name="Wang K."/>
            <person name="Song Z."/>
        </authorList>
    </citation>
    <scope>NUCLEOTIDE SEQUENCE [LARGE SCALE GENOMIC DNA]</scope>
    <source>
        <strain evidence="2 3">XY-J91</strain>
    </source>
</reference>
<evidence type="ECO:0000313" key="2">
    <source>
        <dbReference type="EMBL" id="TFV94735.1"/>
    </source>
</evidence>
<dbReference type="OrthoDB" id="1524444at2"/>
<organism evidence="2 3">
    <name type="scientific">Algoriphagus kandeliae</name>
    <dbReference type="NCBI Taxonomy" id="2562278"/>
    <lineage>
        <taxon>Bacteria</taxon>
        <taxon>Pseudomonadati</taxon>
        <taxon>Bacteroidota</taxon>
        <taxon>Cytophagia</taxon>
        <taxon>Cytophagales</taxon>
        <taxon>Cyclobacteriaceae</taxon>
        <taxon>Algoriphagus</taxon>
    </lineage>
</organism>
<accession>A0A4Y9QUP9</accession>
<evidence type="ECO:0000313" key="3">
    <source>
        <dbReference type="Proteomes" id="UP000297647"/>
    </source>
</evidence>
<dbReference type="AlphaFoldDB" id="A0A4Y9QUP9"/>
<feature type="chain" id="PRO_5021254684" description="Collagen-like protein" evidence="1">
    <location>
        <begin position="19"/>
        <end position="177"/>
    </location>
</feature>
<dbReference type="PROSITE" id="PS51257">
    <property type="entry name" value="PROKAR_LIPOPROTEIN"/>
    <property type="match status" value="1"/>
</dbReference>
<comment type="caution">
    <text evidence="2">The sequence shown here is derived from an EMBL/GenBank/DDBJ whole genome shotgun (WGS) entry which is preliminary data.</text>
</comment>
<dbReference type="RefSeq" id="WP_135074359.1">
    <property type="nucleotide sequence ID" value="NZ_SPSB01000003.1"/>
</dbReference>
<evidence type="ECO:0000256" key="1">
    <source>
        <dbReference type="SAM" id="SignalP"/>
    </source>
</evidence>
<proteinExistence type="predicted"/>
<evidence type="ECO:0008006" key="4">
    <source>
        <dbReference type="Google" id="ProtNLM"/>
    </source>
</evidence>
<dbReference type="EMBL" id="SPSB01000003">
    <property type="protein sequence ID" value="TFV94735.1"/>
    <property type="molecule type" value="Genomic_DNA"/>
</dbReference>
<sequence length="177" mass="20035">MKKLIAIFGFATMFAFQACEGPVGPPGPPGQDGLDGITIVGEAFEVEVDFTEANDYRELFEFDPAILDSDVVLVYIRWEQDGNTPIWRPLPQTIFFEEGVLMYNYDFTQFDFSVFLDGPLDYSLLSSDWTDNQLFRIVIVPADFAGSRIDFSDYEAVTKLLGIEEDDFIPLKPKSKN</sequence>
<name>A0A4Y9QUP9_9BACT</name>
<keyword evidence="3" id="KW-1185">Reference proteome</keyword>
<protein>
    <recommendedName>
        <fullName evidence="4">Collagen-like protein</fullName>
    </recommendedName>
</protein>
<keyword evidence="1" id="KW-0732">Signal</keyword>
<dbReference type="Proteomes" id="UP000297647">
    <property type="component" value="Unassembled WGS sequence"/>
</dbReference>
<feature type="signal peptide" evidence="1">
    <location>
        <begin position="1"/>
        <end position="18"/>
    </location>
</feature>
<gene>
    <name evidence="2" type="ORF">E4S40_12050</name>
</gene>